<comment type="caution">
    <text evidence="8">The sequence shown here is derived from an EMBL/GenBank/DDBJ whole genome shotgun (WGS) entry which is preliminary data.</text>
</comment>
<feature type="domain" description="Origin recognition complex subunit 3 winged helix C-terminal" evidence="7">
    <location>
        <begin position="581"/>
        <end position="716"/>
    </location>
</feature>
<dbReference type="VEuPathDB" id="FungiDB:C7M61_001212"/>
<dbReference type="Proteomes" id="UP000241107">
    <property type="component" value="Unassembled WGS sequence"/>
</dbReference>
<protein>
    <submittedName>
        <fullName evidence="8">Uncharacterized protein</fullName>
    </submittedName>
</protein>
<keyword evidence="9" id="KW-1185">Reference proteome</keyword>
<evidence type="ECO:0000259" key="6">
    <source>
        <dbReference type="Pfam" id="PF07034"/>
    </source>
</evidence>
<dbReference type="PANTHER" id="PTHR12748:SF0">
    <property type="entry name" value="ORIGIN RECOGNITION COMPLEX SUBUNIT 3"/>
    <property type="match status" value="1"/>
</dbReference>
<dbReference type="RefSeq" id="XP_024716228.1">
    <property type="nucleotide sequence ID" value="XM_024856629.1"/>
</dbReference>
<dbReference type="PANTHER" id="PTHR12748">
    <property type="entry name" value="ORIGIN RECOGNITION COMPLEX SUBUNIT 3"/>
    <property type="match status" value="1"/>
</dbReference>
<evidence type="ECO:0000256" key="1">
    <source>
        <dbReference type="ARBA" id="ARBA00004123"/>
    </source>
</evidence>
<feature type="domain" description="Origin recognition complex subunit 3 N-terminal" evidence="6">
    <location>
        <begin position="9"/>
        <end position="347"/>
    </location>
</feature>
<keyword evidence="3" id="KW-0235">DNA replication</keyword>
<comment type="subcellular location">
    <subcellularLocation>
        <location evidence="1">Nucleus</location>
    </subcellularLocation>
</comment>
<keyword evidence="4" id="KW-0238">DNA-binding</keyword>
<accession>A0A2P7YZZ1</accession>
<dbReference type="Pfam" id="PF18137">
    <property type="entry name" value="WHD_ORC"/>
    <property type="match status" value="1"/>
</dbReference>
<organism evidence="8 9">
    <name type="scientific">Candidozyma pseudohaemuli</name>
    <dbReference type="NCBI Taxonomy" id="418784"/>
    <lineage>
        <taxon>Eukaryota</taxon>
        <taxon>Fungi</taxon>
        <taxon>Dikarya</taxon>
        <taxon>Ascomycota</taxon>
        <taxon>Saccharomycotina</taxon>
        <taxon>Pichiomycetes</taxon>
        <taxon>Metschnikowiaceae</taxon>
        <taxon>Candidozyma</taxon>
    </lineage>
</organism>
<evidence type="ECO:0000256" key="4">
    <source>
        <dbReference type="ARBA" id="ARBA00023125"/>
    </source>
</evidence>
<dbReference type="GO" id="GO:0005656">
    <property type="term" value="C:nuclear pre-replicative complex"/>
    <property type="evidence" value="ECO:0007669"/>
    <property type="project" value="TreeGrafter"/>
</dbReference>
<dbReference type="InterPro" id="IPR040855">
    <property type="entry name" value="ORC_WH_C"/>
</dbReference>
<evidence type="ECO:0000256" key="3">
    <source>
        <dbReference type="ARBA" id="ARBA00022705"/>
    </source>
</evidence>
<sequence>MDRGGLDPNLQKTHYAVDTSSRKRAKKGGCPFVKHSNESEELTLQRYNLYQRVWSHQLGAIQSILNSANDRFFADLIQFVEDPLPEKLATAFLALSSNTANNLRTLDEFASHLFSQGKNPHVRLVTLDSKECPHIKAAMREVVKQVLEPKLRLQEEPVVGFDEEEAEPTPEVEDDTIDGDGFEGRISYDFEIVEDWVDAYKKKNNCGDQCRIVVVLQDSDAFASEVLNQLVHLLSVYSNQVPIKLVMALSSKGISDWINSNFTARVRTLISATKLEARNNKDICFQVIDDTLLRNEITPENPLLLDAQLSLIVLNRFENSNNSIDALITEFKLTYMIHFYQLPLSIMVDPTFVPQEFHFAALRKLPSFKTHIEFLLHSYHNAKKEKEEDDAEELLSKIKGLLNDDDAVFELFKNARVQLQKYQNSVMNAIHLIHFLSDAEKQKFQLYKLVTNNQLINSSYLSDVLKKVRNFDDAQIERVHHFLHSDTIKLTLDNVADEDTLGLKRALSKPNVTASQLLSLLTNYLHDNPALNMKISDNLFNEVLTVTGGISEMDKIRPRVSIEESYENLMIKLIRPRLKETIEVALDEPQQFLKNELIVKEVGSKHRSSKVLGPLLTRLYHVYKDAPVNINIWDFFVAFKLSISRKDLLSELHLQIKNYHGEFAKEMKKIMSDVEKDETQWDRLVYAWFIQSSAELASMGFLREKAKGDYVEKLIWKDL</sequence>
<dbReference type="InterPro" id="IPR020795">
    <property type="entry name" value="ORC3"/>
</dbReference>
<evidence type="ECO:0000313" key="9">
    <source>
        <dbReference type="Proteomes" id="UP000241107"/>
    </source>
</evidence>
<dbReference type="EMBL" id="PYFQ01000001">
    <property type="protein sequence ID" value="PSK41529.1"/>
    <property type="molecule type" value="Genomic_DNA"/>
</dbReference>
<dbReference type="AlphaFoldDB" id="A0A2P7YZZ1"/>
<evidence type="ECO:0000259" key="7">
    <source>
        <dbReference type="Pfam" id="PF18137"/>
    </source>
</evidence>
<comment type="similarity">
    <text evidence="2">Belongs to the ORC3 family.</text>
</comment>
<dbReference type="GO" id="GO:0031261">
    <property type="term" value="C:DNA replication preinitiation complex"/>
    <property type="evidence" value="ECO:0007669"/>
    <property type="project" value="TreeGrafter"/>
</dbReference>
<gene>
    <name evidence="8" type="ORF">C7M61_001212</name>
</gene>
<evidence type="ECO:0000256" key="5">
    <source>
        <dbReference type="ARBA" id="ARBA00023242"/>
    </source>
</evidence>
<dbReference type="CDD" id="cd20704">
    <property type="entry name" value="Orc3"/>
    <property type="match status" value="1"/>
</dbReference>
<dbReference type="InterPro" id="IPR045667">
    <property type="entry name" value="ORC3_N"/>
</dbReference>
<dbReference type="GO" id="GO:0003688">
    <property type="term" value="F:DNA replication origin binding"/>
    <property type="evidence" value="ECO:0007669"/>
    <property type="project" value="TreeGrafter"/>
</dbReference>
<dbReference type="OrthoDB" id="10265211at2759"/>
<keyword evidence="5" id="KW-0539">Nucleus</keyword>
<proteinExistence type="inferred from homology"/>
<dbReference type="Pfam" id="PF07034">
    <property type="entry name" value="ORC3_N"/>
    <property type="match status" value="1"/>
</dbReference>
<dbReference type="GO" id="GO:0005664">
    <property type="term" value="C:nuclear origin of replication recognition complex"/>
    <property type="evidence" value="ECO:0007669"/>
    <property type="project" value="InterPro"/>
</dbReference>
<name>A0A2P7YZZ1_9ASCO</name>
<evidence type="ECO:0000313" key="8">
    <source>
        <dbReference type="EMBL" id="PSK41529.1"/>
    </source>
</evidence>
<evidence type="ECO:0000256" key="2">
    <source>
        <dbReference type="ARBA" id="ARBA00010977"/>
    </source>
</evidence>
<dbReference type="GO" id="GO:0006270">
    <property type="term" value="P:DNA replication initiation"/>
    <property type="evidence" value="ECO:0007669"/>
    <property type="project" value="TreeGrafter"/>
</dbReference>
<dbReference type="STRING" id="418784.A0A2P7YZZ1"/>
<reference evidence="8 9" key="1">
    <citation type="submission" date="2018-03" db="EMBL/GenBank/DDBJ databases">
        <title>Candida pseudohaemulonii genome assembly and annotation.</title>
        <authorList>
            <person name="Munoz J.F."/>
            <person name="Gade L.G."/>
            <person name="Chow N.A."/>
            <person name="Litvintseva A.P."/>
            <person name="Loparev V.N."/>
            <person name="Cuomo C.A."/>
        </authorList>
    </citation>
    <scope>NUCLEOTIDE SEQUENCE [LARGE SCALE GENOMIC DNA]</scope>
    <source>
        <strain evidence="8 9">B12108</strain>
    </source>
</reference>
<dbReference type="GeneID" id="36564603"/>